<dbReference type="PANTHER" id="PTHR30540">
    <property type="entry name" value="OSMOTIC STRESS POTASSIUM TRANSPORTER"/>
    <property type="match status" value="1"/>
</dbReference>
<feature type="domain" description="KNOX2" evidence="15">
    <location>
        <begin position="906"/>
        <end position="957"/>
    </location>
</feature>
<proteinExistence type="inferred from homology"/>
<feature type="transmembrane region" description="Helical" evidence="12">
    <location>
        <begin position="146"/>
        <end position="172"/>
    </location>
</feature>
<comment type="function">
    <text evidence="12">Potassium transporter.</text>
</comment>
<evidence type="ECO:0000259" key="14">
    <source>
        <dbReference type="SMART" id="SM01255"/>
    </source>
</evidence>
<dbReference type="SMART" id="SM01255">
    <property type="entry name" value="KNOX1"/>
    <property type="match status" value="1"/>
</dbReference>
<evidence type="ECO:0000313" key="16">
    <source>
        <dbReference type="EMBL" id="WKA07954.1"/>
    </source>
</evidence>
<feature type="region of interest" description="Disordered" evidence="13">
    <location>
        <begin position="831"/>
        <end position="853"/>
    </location>
</feature>
<evidence type="ECO:0000256" key="11">
    <source>
        <dbReference type="ARBA" id="ARBA00023242"/>
    </source>
</evidence>
<keyword evidence="5 12" id="KW-0633">Potassium transport</keyword>
<feature type="region of interest" description="Disordered" evidence="13">
    <location>
        <begin position="887"/>
        <end position="907"/>
    </location>
</feature>
<dbReference type="NCBIfam" id="TIGR00794">
    <property type="entry name" value="kup"/>
    <property type="match status" value="1"/>
</dbReference>
<evidence type="ECO:0000256" key="10">
    <source>
        <dbReference type="ARBA" id="ARBA00023136"/>
    </source>
</evidence>
<gene>
    <name evidence="16" type="ORF">VitviT2T_025723</name>
</gene>
<feature type="transmembrane region" description="Helical" evidence="12">
    <location>
        <begin position="352"/>
        <end position="369"/>
    </location>
</feature>
<feature type="transmembrane region" description="Helical" evidence="12">
    <location>
        <begin position="206"/>
        <end position="225"/>
    </location>
</feature>
<dbReference type="Pfam" id="PF03790">
    <property type="entry name" value="KNOX1"/>
    <property type="match status" value="1"/>
</dbReference>
<evidence type="ECO:0000256" key="9">
    <source>
        <dbReference type="ARBA" id="ARBA00023065"/>
    </source>
</evidence>
<evidence type="ECO:0000256" key="1">
    <source>
        <dbReference type="ARBA" id="ARBA00004123"/>
    </source>
</evidence>
<protein>
    <recommendedName>
        <fullName evidence="12">Potassium transporter</fullName>
    </recommendedName>
</protein>
<feature type="region of interest" description="Disordered" evidence="13">
    <location>
        <begin position="935"/>
        <end position="975"/>
    </location>
</feature>
<dbReference type="InterPro" id="IPR003855">
    <property type="entry name" value="K+_transporter"/>
</dbReference>
<dbReference type="InterPro" id="IPR005540">
    <property type="entry name" value="KNOX1"/>
</dbReference>
<evidence type="ECO:0000256" key="8">
    <source>
        <dbReference type="ARBA" id="ARBA00022989"/>
    </source>
</evidence>
<keyword evidence="4" id="KW-0813">Transport</keyword>
<name>A0ABY9DJQ9_VITVI</name>
<feature type="transmembrane region" description="Helical" evidence="12">
    <location>
        <begin position="413"/>
        <end position="430"/>
    </location>
</feature>
<feature type="transmembrane region" description="Helical" evidence="12">
    <location>
        <begin position="280"/>
        <end position="299"/>
    </location>
</feature>
<keyword evidence="17" id="KW-1185">Reference proteome</keyword>
<evidence type="ECO:0000256" key="12">
    <source>
        <dbReference type="RuleBase" id="RU321113"/>
    </source>
</evidence>
<reference evidence="16 17" key="1">
    <citation type="journal article" date="2023" name="Hortic Res">
        <title>The complete reference genome for grapevine (Vitis vinifera L.) genetics and breeding.</title>
        <authorList>
            <person name="Shi X."/>
            <person name="Cao S."/>
            <person name="Wang X."/>
            <person name="Huang S."/>
            <person name="Wang Y."/>
            <person name="Liu Z."/>
            <person name="Liu W."/>
            <person name="Leng X."/>
            <person name="Peng Y."/>
            <person name="Wang N."/>
            <person name="Wang Y."/>
            <person name="Ma Z."/>
            <person name="Xu X."/>
            <person name="Zhang F."/>
            <person name="Xue H."/>
            <person name="Zhong H."/>
            <person name="Wang Y."/>
            <person name="Zhang K."/>
            <person name="Velt A."/>
            <person name="Avia K."/>
            <person name="Holtgrawe D."/>
            <person name="Grimplet J."/>
            <person name="Matus J.T."/>
            <person name="Ware D."/>
            <person name="Wu X."/>
            <person name="Wang H."/>
            <person name="Liu C."/>
            <person name="Fang Y."/>
            <person name="Rustenholz C."/>
            <person name="Cheng Z."/>
            <person name="Xiao H."/>
            <person name="Zhou Y."/>
        </authorList>
    </citation>
    <scope>NUCLEOTIDE SEQUENCE [LARGE SCALE GENOMIC DNA]</scope>
    <source>
        <strain evidence="17">cv. Pinot noir / PN40024</strain>
        <tissue evidence="16">Leaf</tissue>
    </source>
</reference>
<sequence>MNPQPSSGSSHDFKKETWRHTFLLAFQSLGIVYGRLSTAPLYVFMSIPREDIISEQRVYELFSFVFWTMTIIPLLKYAFIVLRADDNGEGGTFALYSLLCRHAKVGLHPNDRSANEVMKSISAPASKTKVESRARRAIEKHKSSHYLMLFLALFGSCMVIGDGVLTPAISVLSASSGFERSMSHIAHKIASSQRVGDDIEKAFKRYVPVPFACAILVGLFTLQHYGTHKIGFLFAPIIVIWLFFISGVGLYNIFYSDHQIIYAVSPVYMYRFMRNFDHQGWRSLGSILLSVAGSEAMFADLGHFSKKSLKITFVCLIYPALILCYAGQAAFISKNWRVFEDVTYLSESVPGAFLRHIVVLLSLLASAVGSQATITASFSVINQCLALGCFPRVKVIHTSDTMNGRVYIPDVNWLLMILSLGIVIAFQDIARIGNATGLAIISGMLVTTCLMSLVITLYWEKSLFVSACFLLSFGLVEIMYLSACMSNFHKGAWYLVVLFVFSMTIMLSWHYGTMKKYEFDLQNKVSMEWITVMSPGLGVSRVPGIGFIYTDIVSGIPAFFSHFITNLPAYHQVLIFVSFKSLPVPCVPQKQRYLIGRLGAKDYKVYRCIVRYGYCDNIRDTDDFEDQIIRCIGEFIALEENDLESLTSPEGRMIVVGNPMLDGNALVPIPEMNSNLASPRLSNNGTQRTLSSDSIESASALVTRRKVRFMLPPESPRMQVSVRAELRELVDARESGTAYFLGQSHLKVRDGSSFLKRFLIMTYVFLDKNCREPPVALNIPHAALVELDLDDQMNEKSLLLDSFHFLHNSFLFCTHERRDLEGFVFLSRDMEGDGSSDENGERVSGGGGRLEEEEERKMLKRRISCHPLYGFLVEAHLDCLKVGLGSNDGKPGKSHKSDEKKRHNQPSLSMYSQSELDHFMEAYCTTLTKLKEAMEEPQQETLAFINSMQSQLEELSGSQHEPPQPPTISSGERTE</sequence>
<feature type="transmembrane region" description="Helical" evidence="12">
    <location>
        <begin position="64"/>
        <end position="82"/>
    </location>
</feature>
<evidence type="ECO:0000313" key="17">
    <source>
        <dbReference type="Proteomes" id="UP001227230"/>
    </source>
</evidence>
<keyword evidence="10 12" id="KW-0472">Membrane</keyword>
<dbReference type="PANTHER" id="PTHR30540:SF97">
    <property type="entry name" value="POTASSIUM TRANSPORTER"/>
    <property type="match status" value="1"/>
</dbReference>
<evidence type="ECO:0000256" key="2">
    <source>
        <dbReference type="ARBA" id="ARBA00004651"/>
    </source>
</evidence>
<evidence type="ECO:0000256" key="3">
    <source>
        <dbReference type="ARBA" id="ARBA00008440"/>
    </source>
</evidence>
<dbReference type="InterPro" id="IPR005541">
    <property type="entry name" value="KNOX2"/>
</dbReference>
<keyword evidence="11" id="KW-0539">Nucleus</keyword>
<dbReference type="InterPro" id="IPR053952">
    <property type="entry name" value="K_trans_C"/>
</dbReference>
<keyword evidence="7 12" id="KW-0630">Potassium</keyword>
<feature type="compositionally biased region" description="Polar residues" evidence="13">
    <location>
        <begin position="939"/>
        <end position="975"/>
    </location>
</feature>
<feature type="transmembrane region" description="Helical" evidence="12">
    <location>
        <begin position="493"/>
        <end position="512"/>
    </location>
</feature>
<comment type="similarity">
    <text evidence="3 12">Belongs to the HAK/KUP transporter (TC 2.A.72.3) family.</text>
</comment>
<feature type="domain" description="KNOX1" evidence="14">
    <location>
        <begin position="857"/>
        <end position="906"/>
    </location>
</feature>
<dbReference type="Pfam" id="PF22776">
    <property type="entry name" value="K_trans_C"/>
    <property type="match status" value="1"/>
</dbReference>
<comment type="subcellular location">
    <subcellularLocation>
        <location evidence="2">Cell membrane</location>
        <topology evidence="2">Multi-pass membrane protein</topology>
    </subcellularLocation>
    <subcellularLocation>
        <location evidence="12">Membrane</location>
        <topology evidence="12">Multi-pass membrane protein</topology>
    </subcellularLocation>
    <subcellularLocation>
        <location evidence="1">Nucleus</location>
    </subcellularLocation>
</comment>
<dbReference type="InterPro" id="IPR053951">
    <property type="entry name" value="K_trans_N"/>
</dbReference>
<evidence type="ECO:0000259" key="15">
    <source>
        <dbReference type="SMART" id="SM01256"/>
    </source>
</evidence>
<accession>A0ABY9DJQ9</accession>
<evidence type="ECO:0000256" key="7">
    <source>
        <dbReference type="ARBA" id="ARBA00022958"/>
    </source>
</evidence>
<dbReference type="Proteomes" id="UP001227230">
    <property type="component" value="Chromosome 17"/>
</dbReference>
<feature type="transmembrane region" description="Helical" evidence="12">
    <location>
        <begin position="463"/>
        <end position="481"/>
    </location>
</feature>
<feature type="transmembrane region" description="Helical" evidence="12">
    <location>
        <begin position="311"/>
        <end position="332"/>
    </location>
</feature>
<feature type="transmembrane region" description="Helical" evidence="12">
    <location>
        <begin position="21"/>
        <end position="44"/>
    </location>
</feature>
<evidence type="ECO:0000256" key="13">
    <source>
        <dbReference type="SAM" id="MobiDB-lite"/>
    </source>
</evidence>
<feature type="transmembrane region" description="Helical" evidence="12">
    <location>
        <begin position="437"/>
        <end position="457"/>
    </location>
</feature>
<keyword evidence="6 12" id="KW-0812">Transmembrane</keyword>
<evidence type="ECO:0000256" key="4">
    <source>
        <dbReference type="ARBA" id="ARBA00022448"/>
    </source>
</evidence>
<organism evidence="16 17">
    <name type="scientific">Vitis vinifera</name>
    <name type="common">Grape</name>
    <dbReference type="NCBI Taxonomy" id="29760"/>
    <lineage>
        <taxon>Eukaryota</taxon>
        <taxon>Viridiplantae</taxon>
        <taxon>Streptophyta</taxon>
        <taxon>Embryophyta</taxon>
        <taxon>Tracheophyta</taxon>
        <taxon>Spermatophyta</taxon>
        <taxon>Magnoliopsida</taxon>
        <taxon>eudicotyledons</taxon>
        <taxon>Gunneridae</taxon>
        <taxon>Pentapetalae</taxon>
        <taxon>rosids</taxon>
        <taxon>Vitales</taxon>
        <taxon>Vitaceae</taxon>
        <taxon>Viteae</taxon>
        <taxon>Vitis</taxon>
    </lineage>
</organism>
<keyword evidence="8 12" id="KW-1133">Transmembrane helix</keyword>
<keyword evidence="9 12" id="KW-0406">Ion transport</keyword>
<feature type="transmembrane region" description="Helical" evidence="12">
    <location>
        <begin position="232"/>
        <end position="254"/>
    </location>
</feature>
<dbReference type="Pfam" id="PF02705">
    <property type="entry name" value="K_trans"/>
    <property type="match status" value="1"/>
</dbReference>
<dbReference type="EMBL" id="CP126664">
    <property type="protein sequence ID" value="WKA07954.1"/>
    <property type="molecule type" value="Genomic_DNA"/>
</dbReference>
<dbReference type="Pfam" id="PF03791">
    <property type="entry name" value="KNOX2"/>
    <property type="match status" value="1"/>
</dbReference>
<dbReference type="SMART" id="SM01256">
    <property type="entry name" value="KNOX2"/>
    <property type="match status" value="1"/>
</dbReference>
<evidence type="ECO:0000256" key="6">
    <source>
        <dbReference type="ARBA" id="ARBA00022692"/>
    </source>
</evidence>
<evidence type="ECO:0000256" key="5">
    <source>
        <dbReference type="ARBA" id="ARBA00022538"/>
    </source>
</evidence>